<dbReference type="OrthoDB" id="33785at10239"/>
<reference evidence="1 2" key="1">
    <citation type="submission" date="2017-01" db="EMBL/GenBank/DDBJ databases">
        <title>Complete Genome Sequence of Vibrio Parahaemolyticus Bacteriophage pTD1.</title>
        <authorList>
            <person name="Midorikawa Y."/>
            <person name="Sano M."/>
        </authorList>
    </citation>
    <scope>NUCLEOTIDE SEQUENCE [LARGE SCALE GENOMIC DNA]</scope>
    <source>
        <strain evidence="1">PTD1</strain>
    </source>
</reference>
<dbReference type="GeneID" id="40075191"/>
<name>A0A1Q2U333_9CAUD</name>
<accession>A0A1Q2U333</accession>
<dbReference type="Proteomes" id="UP000221243">
    <property type="component" value="Segment"/>
</dbReference>
<dbReference type="RefSeq" id="YP_009599462.1">
    <property type="nucleotide sequence ID" value="NC_041916.1"/>
</dbReference>
<keyword evidence="2" id="KW-1185">Reference proteome</keyword>
<evidence type="ECO:0000313" key="1">
    <source>
        <dbReference type="EMBL" id="BAW98384.1"/>
    </source>
</evidence>
<sequence length="144" mass="16527">MRTAPMFFQKQSELNKVTDFLRLRNFDQDMLEAIKAINASNELATHQSCSGHPEEDFGQRDYYLQMLFTEKGLDKLLLIYKALSFTYPQPNMVRLSFVRKRFSMKDPQETTTAVITVNRSLGGRPSTLAINRVIICALAVSEKE</sequence>
<evidence type="ECO:0000313" key="2">
    <source>
        <dbReference type="Proteomes" id="UP000221243"/>
    </source>
</evidence>
<protein>
    <submittedName>
        <fullName evidence="1">Uncharacterized protein</fullName>
    </submittedName>
</protein>
<organism evidence="1 2">
    <name type="scientific">Vibrio phage pTD1</name>
    <dbReference type="NCBI Taxonomy" id="1938577"/>
    <lineage>
        <taxon>Viruses</taxon>
        <taxon>Duplodnaviria</taxon>
        <taxon>Heunggongvirae</taxon>
        <taxon>Uroviricota</taxon>
        <taxon>Caudoviricetes</taxon>
        <taxon>Chimalliviridae</taxon>
        <taxon>Gorgonvirinae</taxon>
        <taxon>Tidunavirus</taxon>
        <taxon>Tidunavirus pTD1</taxon>
    </lineage>
</organism>
<dbReference type="EMBL" id="AP017972">
    <property type="protein sequence ID" value="BAW98384.1"/>
    <property type="molecule type" value="Genomic_DNA"/>
</dbReference>
<dbReference type="KEGG" id="vg:40075191"/>
<proteinExistence type="predicted"/>